<evidence type="ECO:0000313" key="2">
    <source>
        <dbReference type="Proteomes" id="UP000523196"/>
    </source>
</evidence>
<sequence>MLLDTHPGLRISRRLIGRERAPLLVIDQLLADPERMVGKAITRHYGKMASMFPGLRAAAPLSYGRFLESVLNPLLAECFDLAPGRFVFPMCHFSLVTQAPSSLHYLQRIPHIDSVHRNGLATVHYLFRGDWGGTDFYRHRATGFEYVDEGRHAAYFARLEEERRREAGVAEGGYIDGDTPFFERIDGVEGVFNRLIVYRRNSLHSGRIGNDRALPSDPATGRLSINSFIDVTA</sequence>
<protein>
    <submittedName>
        <fullName evidence="1">Uncharacterized protein</fullName>
    </submittedName>
</protein>
<organism evidence="1 2">
    <name type="scientific">Marilutibacter spongiae</name>
    <dbReference type="NCBI Taxonomy" id="2025720"/>
    <lineage>
        <taxon>Bacteria</taxon>
        <taxon>Pseudomonadati</taxon>
        <taxon>Pseudomonadota</taxon>
        <taxon>Gammaproteobacteria</taxon>
        <taxon>Lysobacterales</taxon>
        <taxon>Lysobacteraceae</taxon>
        <taxon>Marilutibacter</taxon>
    </lineage>
</organism>
<dbReference type="EMBL" id="JACHTF010000012">
    <property type="protein sequence ID" value="MBB1061194.1"/>
    <property type="molecule type" value="Genomic_DNA"/>
</dbReference>
<keyword evidence="2" id="KW-1185">Reference proteome</keyword>
<gene>
    <name evidence="1" type="ORF">H4F98_11510</name>
</gene>
<dbReference type="InterPro" id="IPR045617">
    <property type="entry name" value="DUF6445"/>
</dbReference>
<dbReference type="RefSeq" id="WP_182687796.1">
    <property type="nucleotide sequence ID" value="NZ_JACHTF010000012.1"/>
</dbReference>
<accession>A0A7W3TN95</accession>
<name>A0A7W3TN95_9GAMM</name>
<comment type="caution">
    <text evidence="1">The sequence shown here is derived from an EMBL/GenBank/DDBJ whole genome shotgun (WGS) entry which is preliminary data.</text>
</comment>
<dbReference type="Proteomes" id="UP000523196">
    <property type="component" value="Unassembled WGS sequence"/>
</dbReference>
<evidence type="ECO:0000313" key="1">
    <source>
        <dbReference type="EMBL" id="MBB1061194.1"/>
    </source>
</evidence>
<reference evidence="1 2" key="1">
    <citation type="submission" date="2020-08" db="EMBL/GenBank/DDBJ databases">
        <authorList>
            <person name="Xu S."/>
            <person name="Li A."/>
        </authorList>
    </citation>
    <scope>NUCLEOTIDE SEQUENCE [LARGE SCALE GENOMIC DNA]</scope>
    <source>
        <strain evidence="1 2">119BY6-57</strain>
    </source>
</reference>
<dbReference type="Pfam" id="PF20043">
    <property type="entry name" value="DUF6445"/>
    <property type="match status" value="1"/>
</dbReference>
<proteinExistence type="predicted"/>
<dbReference type="AlphaFoldDB" id="A0A7W3TN95"/>